<dbReference type="Proteomes" id="UP000239685">
    <property type="component" value="Unassembled WGS sequence"/>
</dbReference>
<organism evidence="3 7">
    <name type="scientific">Campylobacter hyointestinalis subsp. hyointestinalis</name>
    <dbReference type="NCBI Taxonomy" id="91352"/>
    <lineage>
        <taxon>Bacteria</taxon>
        <taxon>Pseudomonadati</taxon>
        <taxon>Campylobacterota</taxon>
        <taxon>Epsilonproteobacteria</taxon>
        <taxon>Campylobacterales</taxon>
        <taxon>Campylobacteraceae</taxon>
        <taxon>Campylobacter</taxon>
    </lineage>
</organism>
<dbReference type="Proteomes" id="UP000052245">
    <property type="component" value="Unassembled WGS sequence"/>
</dbReference>
<evidence type="ECO:0000313" key="8">
    <source>
        <dbReference type="Proteomes" id="UP000052257"/>
    </source>
</evidence>
<evidence type="ECO:0000313" key="3">
    <source>
        <dbReference type="EMBL" id="CUU75957.1"/>
    </source>
</evidence>
<keyword evidence="1" id="KW-0732">Signal</keyword>
<protein>
    <recommendedName>
        <fullName evidence="10">Lipoprotein</fullName>
    </recommendedName>
</protein>
<name>A0A2S5J8I2_CAMHY</name>
<evidence type="ECO:0000313" key="9">
    <source>
        <dbReference type="Proteomes" id="UP000239685"/>
    </source>
</evidence>
<proteinExistence type="predicted"/>
<dbReference type="EMBL" id="FAUW01000002">
    <property type="protein sequence ID" value="CUU76908.1"/>
    <property type="molecule type" value="Genomic_DNA"/>
</dbReference>
<dbReference type="AlphaFoldDB" id="A0A2S5J8I2"/>
<evidence type="ECO:0008006" key="10">
    <source>
        <dbReference type="Google" id="ProtNLM"/>
    </source>
</evidence>
<feature type="chain" id="PRO_5014239502" description="Lipoprotein" evidence="1">
    <location>
        <begin position="23"/>
        <end position="134"/>
    </location>
</feature>
<evidence type="ECO:0000313" key="2">
    <source>
        <dbReference type="EMBL" id="CUU72179.1"/>
    </source>
</evidence>
<sequence length="134" mass="15401">MKKLYILTFALLFSACTNQTSAVKNTQILEQETSNLQTQNDEASYDIEVGYMSIDEQNQKDIVLMYKDILSDVNLKAQTKDTQANLIGKTKISQKTFEKTAADIARYLRDVRKTDGKIYVQYDFDEKVLYSGKF</sequence>
<evidence type="ECO:0000313" key="4">
    <source>
        <dbReference type="EMBL" id="CUU76908.1"/>
    </source>
</evidence>
<evidence type="ECO:0000313" key="6">
    <source>
        <dbReference type="Proteomes" id="UP000052237"/>
    </source>
</evidence>
<keyword evidence="6" id="KW-1185">Reference proteome</keyword>
<dbReference type="RefSeq" id="WP_034963754.1">
    <property type="nucleotide sequence ID" value="NZ_CBCRTP010000012.1"/>
</dbReference>
<feature type="signal peptide" evidence="1">
    <location>
        <begin position="1"/>
        <end position="22"/>
    </location>
</feature>
<accession>A0A2S5J8I2</accession>
<reference evidence="5 9" key="2">
    <citation type="submission" date="2017-06" db="EMBL/GenBank/DDBJ databases">
        <title>Updating the genomic taxonomy and epidemiology of Campylobacter hyointestinalis; discovery in New Zealand farmed ruminants.</title>
        <authorList>
            <person name="Wilkinson D.A."/>
            <person name="Fayaz A."/>
            <person name="Biggs P.J."/>
            <person name="Midwinter A.C."/>
        </authorList>
    </citation>
    <scope>NUCLEOTIDE SEQUENCE [LARGE SCALE GENOMIC DNA]</scope>
    <source>
        <strain evidence="5 9">S1614a</strain>
    </source>
</reference>
<dbReference type="PROSITE" id="PS51257">
    <property type="entry name" value="PROKAR_LIPOPROTEIN"/>
    <property type="match status" value="1"/>
</dbReference>
<reference evidence="6 7" key="1">
    <citation type="submission" date="2015-11" db="EMBL/GenBank/DDBJ databases">
        <authorList>
            <consortium name="Pathogen Informatics"/>
        </authorList>
    </citation>
    <scope>NUCLEOTIDE SEQUENCE [LARGE SCALE GENOMIC DNA]</scope>
    <source>
        <strain evidence="2 6">006A-0059</strain>
        <strain evidence="4 8">006A-0191</strain>
        <strain evidence="3 7">007A-0283</strain>
    </source>
</reference>
<gene>
    <name evidence="5" type="ORF">CDQ78_08480</name>
    <name evidence="2" type="ORF">ERS686654_00403</name>
    <name evidence="4" type="ORF">ERS739220_00813</name>
    <name evidence="3" type="ORF">ERS739223_00584</name>
</gene>
<dbReference type="Proteomes" id="UP000052257">
    <property type="component" value="Unassembled WGS sequence"/>
</dbReference>
<evidence type="ECO:0000256" key="1">
    <source>
        <dbReference type="SAM" id="SignalP"/>
    </source>
</evidence>
<dbReference type="GeneID" id="29474724"/>
<evidence type="ECO:0000313" key="5">
    <source>
        <dbReference type="EMBL" id="PPB70506.1"/>
    </source>
</evidence>
<dbReference type="EMBL" id="FAVC01000001">
    <property type="protein sequence ID" value="CUU75957.1"/>
    <property type="molecule type" value="Genomic_DNA"/>
</dbReference>
<comment type="caution">
    <text evidence="3">The sequence shown here is derived from an EMBL/GenBank/DDBJ whole genome shotgun (WGS) entry which is preliminary data.</text>
</comment>
<dbReference type="Proteomes" id="UP000052237">
    <property type="component" value="Unassembled WGS sequence"/>
</dbReference>
<dbReference type="EMBL" id="FAVB01000001">
    <property type="protein sequence ID" value="CUU72179.1"/>
    <property type="molecule type" value="Genomic_DNA"/>
</dbReference>
<evidence type="ECO:0000313" key="7">
    <source>
        <dbReference type="Proteomes" id="UP000052245"/>
    </source>
</evidence>
<accession>A0A0S4R9A4</accession>
<dbReference type="EMBL" id="NIQP01000010">
    <property type="protein sequence ID" value="PPB70506.1"/>
    <property type="molecule type" value="Genomic_DNA"/>
</dbReference>